<reference evidence="6" key="1">
    <citation type="submission" date="2022-09" db="EMBL/GenBank/DDBJ databases">
        <title>Intensive care unit water sources are persistently colonized with multi-drug resistant bacteria and are the site of extensive horizontal gene transfer of antibiotic resistance genes.</title>
        <authorList>
            <person name="Diorio-Toth L."/>
        </authorList>
    </citation>
    <scope>NUCLEOTIDE SEQUENCE</scope>
    <source>
        <strain evidence="6">GD04153</strain>
    </source>
</reference>
<dbReference type="AlphaFoldDB" id="A0AA42KP82"/>
<dbReference type="GO" id="GO:0032259">
    <property type="term" value="P:methylation"/>
    <property type="evidence" value="ECO:0007669"/>
    <property type="project" value="UniProtKB-KW"/>
</dbReference>
<evidence type="ECO:0000313" key="7">
    <source>
        <dbReference type="Proteomes" id="UP001158087"/>
    </source>
</evidence>
<dbReference type="Proteomes" id="UP001158087">
    <property type="component" value="Unassembled WGS sequence"/>
</dbReference>
<comment type="catalytic activity">
    <reaction evidence="3">
        <text>a 2'-deoxyadenosine in DNA + S-adenosyl-L-methionine = an N(6)-methyl-2'-deoxyadenosine in DNA + S-adenosyl-L-homocysteine + H(+)</text>
        <dbReference type="Rhea" id="RHEA:15197"/>
        <dbReference type="Rhea" id="RHEA-COMP:12418"/>
        <dbReference type="Rhea" id="RHEA-COMP:12419"/>
        <dbReference type="ChEBI" id="CHEBI:15378"/>
        <dbReference type="ChEBI" id="CHEBI:57856"/>
        <dbReference type="ChEBI" id="CHEBI:59789"/>
        <dbReference type="ChEBI" id="CHEBI:90615"/>
        <dbReference type="ChEBI" id="CHEBI:90616"/>
        <dbReference type="EC" id="2.1.1.72"/>
    </reaction>
</comment>
<dbReference type="GO" id="GO:0003677">
    <property type="term" value="F:DNA binding"/>
    <property type="evidence" value="ECO:0007669"/>
    <property type="project" value="InterPro"/>
</dbReference>
<organism evidence="6 7">
    <name type="scientific">Brucella intermedia GD04153</name>
    <dbReference type="NCBI Taxonomy" id="2975438"/>
    <lineage>
        <taxon>Bacteria</taxon>
        <taxon>Pseudomonadati</taxon>
        <taxon>Pseudomonadota</taxon>
        <taxon>Alphaproteobacteria</taxon>
        <taxon>Hyphomicrobiales</taxon>
        <taxon>Brucellaceae</taxon>
        <taxon>Brucella/Ochrobactrum group</taxon>
        <taxon>Brucella</taxon>
    </lineage>
</organism>
<dbReference type="EC" id="2.1.1.-" evidence="4"/>
<feature type="domain" description="DNA methylase N-4/N-6" evidence="5">
    <location>
        <begin position="200"/>
        <end position="253"/>
    </location>
</feature>
<evidence type="ECO:0000256" key="4">
    <source>
        <dbReference type="RuleBase" id="RU362026"/>
    </source>
</evidence>
<dbReference type="PANTHER" id="PTHR13370">
    <property type="entry name" value="RNA METHYLASE-RELATED"/>
    <property type="match status" value="1"/>
</dbReference>
<gene>
    <name evidence="6" type="ORF">N7376_22010</name>
</gene>
<keyword evidence="2" id="KW-0808">Transferase</keyword>
<dbReference type="InterPro" id="IPR002941">
    <property type="entry name" value="DNA_methylase_N4/N6"/>
</dbReference>
<protein>
    <recommendedName>
        <fullName evidence="4">Methyltransferase</fullName>
        <ecNumber evidence="4">2.1.1.-</ecNumber>
    </recommendedName>
</protein>
<dbReference type="GO" id="GO:0008170">
    <property type="term" value="F:N-methyltransferase activity"/>
    <property type="evidence" value="ECO:0007669"/>
    <property type="project" value="InterPro"/>
</dbReference>
<evidence type="ECO:0000256" key="2">
    <source>
        <dbReference type="ARBA" id="ARBA00022679"/>
    </source>
</evidence>
<evidence type="ECO:0000256" key="3">
    <source>
        <dbReference type="ARBA" id="ARBA00047942"/>
    </source>
</evidence>
<keyword evidence="1" id="KW-0489">Methyltransferase</keyword>
<accession>A0AA42KP82</accession>
<evidence type="ECO:0000256" key="1">
    <source>
        <dbReference type="ARBA" id="ARBA00022603"/>
    </source>
</evidence>
<dbReference type="PANTHER" id="PTHR13370:SF3">
    <property type="entry name" value="TRNA (GUANINE(10)-N2)-METHYLTRANSFERASE HOMOLOG"/>
    <property type="match status" value="1"/>
</dbReference>
<dbReference type="InterPro" id="IPR001091">
    <property type="entry name" value="RM_Methyltransferase"/>
</dbReference>
<proteinExistence type="inferred from homology"/>
<dbReference type="Pfam" id="PF01555">
    <property type="entry name" value="N6_N4_Mtase"/>
    <property type="match status" value="1"/>
</dbReference>
<name>A0AA42KP82_9HYPH</name>
<dbReference type="InterPro" id="IPR029063">
    <property type="entry name" value="SAM-dependent_MTases_sf"/>
</dbReference>
<comment type="caution">
    <text evidence="6">The sequence shown here is derived from an EMBL/GenBank/DDBJ whole genome shotgun (WGS) entry which is preliminary data.</text>
</comment>
<dbReference type="GO" id="GO:0005737">
    <property type="term" value="C:cytoplasm"/>
    <property type="evidence" value="ECO:0007669"/>
    <property type="project" value="TreeGrafter"/>
</dbReference>
<dbReference type="GO" id="GO:0009007">
    <property type="term" value="F:site-specific DNA-methyltransferase (adenine-specific) activity"/>
    <property type="evidence" value="ECO:0007669"/>
    <property type="project" value="UniProtKB-EC"/>
</dbReference>
<dbReference type="PRINTS" id="PR00508">
    <property type="entry name" value="S21N4MTFRASE"/>
</dbReference>
<dbReference type="Gene3D" id="3.40.50.150">
    <property type="entry name" value="Vaccinia Virus protein VP39"/>
    <property type="match status" value="1"/>
</dbReference>
<comment type="similarity">
    <text evidence="4">Belongs to the N(4)/N(6)-methyltransferase family.</text>
</comment>
<dbReference type="EMBL" id="JAODYY010000015">
    <property type="protein sequence ID" value="MDH0126654.1"/>
    <property type="molecule type" value="Genomic_DNA"/>
</dbReference>
<sequence length="282" mass="31080">MAEYNPSDDAKKCYDLAVEAKRERGDAHWPERLPYRRKEVIGDCTLYLGDCMEIMPTLGAVDTILTDPPFSERTHKGHDAGTGRDGAMRRQLGYSALTSSDIGPISDRLSAICSGWICWITDHTLAPSIEAELRRNGRYVFAPLPFYQPGRSVRLTGDGPCSWTDWIIASRTSAQIKWGTLPGGYVAGEGWKSKDRMGGKPVPLMTSMVRDYSSDGQTVLDPFMGAGTTLVACAKLGRRAVGIEIDEAIFDIACDRIRKAYAQPDMFVQTTPVAQPKQEPLL</sequence>
<evidence type="ECO:0000259" key="5">
    <source>
        <dbReference type="Pfam" id="PF01555"/>
    </source>
</evidence>
<dbReference type="SUPFAM" id="SSF53335">
    <property type="entry name" value="S-adenosyl-L-methionine-dependent methyltransferases"/>
    <property type="match status" value="1"/>
</dbReference>
<evidence type="ECO:0000313" key="6">
    <source>
        <dbReference type="EMBL" id="MDH0126654.1"/>
    </source>
</evidence>